<dbReference type="OrthoDB" id="994207at2759"/>
<proteinExistence type="predicted"/>
<dbReference type="SUPFAM" id="SSF51045">
    <property type="entry name" value="WW domain"/>
    <property type="match status" value="1"/>
</dbReference>
<protein>
    <submittedName>
        <fullName evidence="2">Pre-mRNA-processing protein 40A</fullName>
    </submittedName>
</protein>
<dbReference type="InterPro" id="IPR036020">
    <property type="entry name" value="WW_dom_sf"/>
</dbReference>
<dbReference type="Proteomes" id="UP000245207">
    <property type="component" value="Unassembled WGS sequence"/>
</dbReference>
<evidence type="ECO:0000313" key="3">
    <source>
        <dbReference type="Proteomes" id="UP000245207"/>
    </source>
</evidence>
<name>A0A2U1NTF7_ARTAN</name>
<feature type="domain" description="WW" evidence="1">
    <location>
        <begin position="31"/>
        <end position="59"/>
    </location>
</feature>
<dbReference type="AlphaFoldDB" id="A0A2U1NTF7"/>
<gene>
    <name evidence="2" type="ORF">CTI12_AA227790</name>
</gene>
<reference evidence="2 3" key="1">
    <citation type="journal article" date="2018" name="Mol. Plant">
        <title>The genome of Artemisia annua provides insight into the evolution of Asteraceae family and artemisinin biosynthesis.</title>
        <authorList>
            <person name="Shen Q."/>
            <person name="Zhang L."/>
            <person name="Liao Z."/>
            <person name="Wang S."/>
            <person name="Yan T."/>
            <person name="Shi P."/>
            <person name="Liu M."/>
            <person name="Fu X."/>
            <person name="Pan Q."/>
            <person name="Wang Y."/>
            <person name="Lv Z."/>
            <person name="Lu X."/>
            <person name="Zhang F."/>
            <person name="Jiang W."/>
            <person name="Ma Y."/>
            <person name="Chen M."/>
            <person name="Hao X."/>
            <person name="Li L."/>
            <person name="Tang Y."/>
            <person name="Lv G."/>
            <person name="Zhou Y."/>
            <person name="Sun X."/>
            <person name="Brodelius P.E."/>
            <person name="Rose J.K.C."/>
            <person name="Tang K."/>
        </authorList>
    </citation>
    <scope>NUCLEOTIDE SEQUENCE [LARGE SCALE GENOMIC DNA]</scope>
    <source>
        <strain evidence="3">cv. Huhao1</strain>
        <tissue evidence="2">Leaf</tissue>
    </source>
</reference>
<keyword evidence="3" id="KW-1185">Reference proteome</keyword>
<dbReference type="InterPro" id="IPR001202">
    <property type="entry name" value="WW_dom"/>
</dbReference>
<dbReference type="Gene3D" id="2.20.70.10">
    <property type="match status" value="1"/>
</dbReference>
<evidence type="ECO:0000259" key="1">
    <source>
        <dbReference type="PROSITE" id="PS50020"/>
    </source>
</evidence>
<dbReference type="EMBL" id="PKPP01002219">
    <property type="protein sequence ID" value="PWA76805.1"/>
    <property type="molecule type" value="Genomic_DNA"/>
</dbReference>
<dbReference type="PROSITE" id="PS50020">
    <property type="entry name" value="WW_DOMAIN_2"/>
    <property type="match status" value="1"/>
</dbReference>
<comment type="caution">
    <text evidence="2">The sequence shown here is derived from an EMBL/GenBank/DDBJ whole genome shotgun (WGS) entry which is preliminary data.</text>
</comment>
<organism evidence="2 3">
    <name type="scientific">Artemisia annua</name>
    <name type="common">Sweet wormwood</name>
    <dbReference type="NCBI Taxonomy" id="35608"/>
    <lineage>
        <taxon>Eukaryota</taxon>
        <taxon>Viridiplantae</taxon>
        <taxon>Streptophyta</taxon>
        <taxon>Embryophyta</taxon>
        <taxon>Tracheophyta</taxon>
        <taxon>Spermatophyta</taxon>
        <taxon>Magnoliopsida</taxon>
        <taxon>eudicotyledons</taxon>
        <taxon>Gunneridae</taxon>
        <taxon>Pentapetalae</taxon>
        <taxon>asterids</taxon>
        <taxon>campanulids</taxon>
        <taxon>Asterales</taxon>
        <taxon>Asteraceae</taxon>
        <taxon>Asteroideae</taxon>
        <taxon>Anthemideae</taxon>
        <taxon>Artemisiinae</taxon>
        <taxon>Artemisia</taxon>
    </lineage>
</organism>
<evidence type="ECO:0000313" key="2">
    <source>
        <dbReference type="EMBL" id="PWA76805.1"/>
    </source>
</evidence>
<sequence>MVSLSLMNSILLKSYRMIPLKTNRGAAALAADASTVWKEFTTAEGKKYYYKKDTKQSKWNTFPFFTLHGNKTVSALIIVDVDQPLASASSANGVSSSSVVVIPITPVGNAPLNVASESSSLASPLISEQHQRGAYSHIYFSVEGIHKPPSSTTSLDANLNVHPVDICKMEPQINWSYLENTLDYSHLKNEESMSSYSDEFMVRDFERERREEVESGQGKDAKQTAATDLISRLNNHGSYSESDHQKGLCANGFRRFCANVVVDVSTVNLGLWATAD</sequence>
<dbReference type="STRING" id="35608.A0A2U1NTF7"/>
<accession>A0A2U1NTF7</accession>